<dbReference type="InterPro" id="IPR036097">
    <property type="entry name" value="HisK_dim/P_sf"/>
</dbReference>
<comment type="catalytic activity">
    <reaction evidence="1">
        <text>ATP + protein L-histidine = ADP + protein N-phospho-L-histidine.</text>
        <dbReference type="EC" id="2.7.13.3"/>
    </reaction>
</comment>
<keyword evidence="11 17" id="KW-1133">Transmembrane helix</keyword>
<feature type="domain" description="HAMP" evidence="19">
    <location>
        <begin position="183"/>
        <end position="235"/>
    </location>
</feature>
<keyword evidence="4" id="KW-1003">Cell membrane</keyword>
<feature type="transmembrane region" description="Helical" evidence="17">
    <location>
        <begin position="6"/>
        <end position="29"/>
    </location>
</feature>
<dbReference type="InterPro" id="IPR003660">
    <property type="entry name" value="HAMP_dom"/>
</dbReference>
<dbReference type="PANTHER" id="PTHR45528:SF11">
    <property type="entry name" value="HISTIDINE KINASE"/>
    <property type="match status" value="1"/>
</dbReference>
<evidence type="ECO:0000256" key="13">
    <source>
        <dbReference type="ARBA" id="ARBA00023026"/>
    </source>
</evidence>
<evidence type="ECO:0000256" key="16">
    <source>
        <dbReference type="ARBA" id="ARBA00040841"/>
    </source>
</evidence>
<dbReference type="SMART" id="SM00304">
    <property type="entry name" value="HAMP"/>
    <property type="match status" value="1"/>
</dbReference>
<keyword evidence="5" id="KW-0597">Phosphoprotein</keyword>
<dbReference type="Proteomes" id="UP000670947">
    <property type="component" value="Unassembled WGS sequence"/>
</dbReference>
<evidence type="ECO:0000259" key="19">
    <source>
        <dbReference type="PROSITE" id="PS50885"/>
    </source>
</evidence>
<proteinExistence type="predicted"/>
<keyword evidence="6" id="KW-0808">Transferase</keyword>
<evidence type="ECO:0000256" key="9">
    <source>
        <dbReference type="ARBA" id="ARBA00022777"/>
    </source>
</evidence>
<evidence type="ECO:0000256" key="2">
    <source>
        <dbReference type="ARBA" id="ARBA00004651"/>
    </source>
</evidence>
<evidence type="ECO:0000256" key="5">
    <source>
        <dbReference type="ARBA" id="ARBA00022553"/>
    </source>
</evidence>
<accession>A0ABS3W8F3</accession>
<evidence type="ECO:0000313" key="21">
    <source>
        <dbReference type="Proteomes" id="UP000670947"/>
    </source>
</evidence>
<evidence type="ECO:0000256" key="11">
    <source>
        <dbReference type="ARBA" id="ARBA00022989"/>
    </source>
</evidence>
<keyword evidence="7 17" id="KW-0812">Transmembrane</keyword>
<keyword evidence="9 20" id="KW-0418">Kinase</keyword>
<comment type="caution">
    <text evidence="20">The sequence shown here is derived from an EMBL/GenBank/DDBJ whole genome shotgun (WGS) entry which is preliminary data.</text>
</comment>
<dbReference type="InterPro" id="IPR036890">
    <property type="entry name" value="HATPase_C_sf"/>
</dbReference>
<dbReference type="PANTHER" id="PTHR45528">
    <property type="entry name" value="SENSOR HISTIDINE KINASE CPXA"/>
    <property type="match status" value="1"/>
</dbReference>
<dbReference type="InterPro" id="IPR050398">
    <property type="entry name" value="HssS/ArlS-like"/>
</dbReference>
<keyword evidence="8" id="KW-0547">Nucleotide-binding</keyword>
<evidence type="ECO:0000313" key="20">
    <source>
        <dbReference type="EMBL" id="MBO7744563.1"/>
    </source>
</evidence>
<dbReference type="Pfam" id="PF00512">
    <property type="entry name" value="HisKA"/>
    <property type="match status" value="1"/>
</dbReference>
<dbReference type="Pfam" id="PF02518">
    <property type="entry name" value="HATPase_c"/>
    <property type="match status" value="1"/>
</dbReference>
<keyword evidence="13" id="KW-0843">Virulence</keyword>
<dbReference type="InterPro" id="IPR004358">
    <property type="entry name" value="Sig_transdc_His_kin-like_C"/>
</dbReference>
<dbReference type="InterPro" id="IPR005467">
    <property type="entry name" value="His_kinase_dom"/>
</dbReference>
<dbReference type="EC" id="2.7.13.3" evidence="3"/>
<dbReference type="GO" id="GO:0016301">
    <property type="term" value="F:kinase activity"/>
    <property type="evidence" value="ECO:0007669"/>
    <property type="project" value="UniProtKB-KW"/>
</dbReference>
<dbReference type="Gene3D" id="3.30.565.10">
    <property type="entry name" value="Histidine kinase-like ATPase, C-terminal domain"/>
    <property type="match status" value="1"/>
</dbReference>
<organism evidence="20 21">
    <name type="scientific">Paenibacillus artemisiicola</name>
    <dbReference type="NCBI Taxonomy" id="1172618"/>
    <lineage>
        <taxon>Bacteria</taxon>
        <taxon>Bacillati</taxon>
        <taxon>Bacillota</taxon>
        <taxon>Bacilli</taxon>
        <taxon>Bacillales</taxon>
        <taxon>Paenibacillaceae</taxon>
        <taxon>Paenibacillus</taxon>
    </lineage>
</organism>
<evidence type="ECO:0000256" key="17">
    <source>
        <dbReference type="SAM" id="Phobius"/>
    </source>
</evidence>
<sequence>MTRSLYVRTVLVFIAAVIVSLVFAFVLAIHMYSSNVKSLAEGQIIAHGKKIIAELTEASPADLDAVMANAVEVPGLRVKIMDANGGTVAYGSGGSKQGTPITEAQLRLVLQGGIYRGMVSYGKDEHAGPSFLIGLPFQLGDRPYALYITPEIVRLLDMFRKFTLTVLGYVLAAGSLLILLAARYIVKPVQRLTDATKRMAKGDFGVVLASKRKDELGVLTSGFNEMAGSLRMLDKLRSDFVNNVAHEIQSPLTSIAGFSKALRTKALTDETRGRYLTIIEEESQRLSRLSANLLRLSVLQQDRELHNPAAFRLDEQIRRCVIASEPQWRAKGIEPELELDGVTVVGDADSLEQVWHNLISNSVKFAEPGGRIAISLRREDDAAVAEVRDNGRGIERDELQHIFTPFYKADRSRDFAVKGNGLGLSIAKAIVDMHGGSVDAESDPGVETRFTVRLPIRPDAASA</sequence>
<comment type="subcellular location">
    <subcellularLocation>
        <location evidence="2">Cell membrane</location>
        <topology evidence="2">Multi-pass membrane protein</topology>
    </subcellularLocation>
</comment>
<dbReference type="CDD" id="cd00082">
    <property type="entry name" value="HisKA"/>
    <property type="match status" value="1"/>
</dbReference>
<protein>
    <recommendedName>
        <fullName evidence="16">Heme sensor protein HssS</fullName>
        <ecNumber evidence="3">2.7.13.3</ecNumber>
    </recommendedName>
</protein>
<evidence type="ECO:0000256" key="8">
    <source>
        <dbReference type="ARBA" id="ARBA00022741"/>
    </source>
</evidence>
<dbReference type="SUPFAM" id="SSF47384">
    <property type="entry name" value="Homodimeric domain of signal transducing histidine kinase"/>
    <property type="match status" value="1"/>
</dbReference>
<dbReference type="InterPro" id="IPR003594">
    <property type="entry name" value="HATPase_dom"/>
</dbReference>
<dbReference type="RefSeq" id="WP_208847487.1">
    <property type="nucleotide sequence ID" value="NZ_JAGGDJ010000004.1"/>
</dbReference>
<dbReference type="PROSITE" id="PS50109">
    <property type="entry name" value="HIS_KIN"/>
    <property type="match status" value="1"/>
</dbReference>
<dbReference type="SUPFAM" id="SSF158472">
    <property type="entry name" value="HAMP domain-like"/>
    <property type="match status" value="1"/>
</dbReference>
<dbReference type="Pfam" id="PF00672">
    <property type="entry name" value="HAMP"/>
    <property type="match status" value="1"/>
</dbReference>
<name>A0ABS3W8F3_9BACL</name>
<keyword evidence="12" id="KW-0902">Two-component regulatory system</keyword>
<evidence type="ECO:0000256" key="6">
    <source>
        <dbReference type="ARBA" id="ARBA00022679"/>
    </source>
</evidence>
<evidence type="ECO:0000256" key="7">
    <source>
        <dbReference type="ARBA" id="ARBA00022692"/>
    </source>
</evidence>
<feature type="transmembrane region" description="Helical" evidence="17">
    <location>
        <begin position="164"/>
        <end position="186"/>
    </location>
</feature>
<gene>
    <name evidence="20" type="ORF">I8J29_10170</name>
</gene>
<comment type="function">
    <text evidence="15">Member of the two-component regulatory system HssS/HssR involved in intracellular heme homeostasis and tempering of staphylococcal virulence. HssS functions as a heme sensor histidine kinase which is autophosphorylated at a histidine residue and transfers its phosphate group to an aspartate residue of HssR. HssR/HssS activates the expression of hrtAB, an efflux pump, in response to extracellular heme, hemin, hemoglobin or blood.</text>
</comment>
<dbReference type="Gene3D" id="1.10.287.130">
    <property type="match status" value="1"/>
</dbReference>
<evidence type="ECO:0000256" key="4">
    <source>
        <dbReference type="ARBA" id="ARBA00022475"/>
    </source>
</evidence>
<evidence type="ECO:0000259" key="18">
    <source>
        <dbReference type="PROSITE" id="PS50109"/>
    </source>
</evidence>
<evidence type="ECO:0000256" key="14">
    <source>
        <dbReference type="ARBA" id="ARBA00023136"/>
    </source>
</evidence>
<evidence type="ECO:0000256" key="3">
    <source>
        <dbReference type="ARBA" id="ARBA00012438"/>
    </source>
</evidence>
<reference evidence="20 21" key="1">
    <citation type="submission" date="2021-03" db="EMBL/GenBank/DDBJ databases">
        <title>Paenibacillus artemisicola MWE-103 whole genome sequence.</title>
        <authorList>
            <person name="Ham Y.J."/>
        </authorList>
    </citation>
    <scope>NUCLEOTIDE SEQUENCE [LARGE SCALE GENOMIC DNA]</scope>
    <source>
        <strain evidence="20 21">MWE-103</strain>
    </source>
</reference>
<feature type="domain" description="Histidine kinase" evidence="18">
    <location>
        <begin position="243"/>
        <end position="458"/>
    </location>
</feature>
<keyword evidence="10" id="KW-0067">ATP-binding</keyword>
<evidence type="ECO:0000256" key="12">
    <source>
        <dbReference type="ARBA" id="ARBA00023012"/>
    </source>
</evidence>
<keyword evidence="14 17" id="KW-0472">Membrane</keyword>
<dbReference type="CDD" id="cd06225">
    <property type="entry name" value="HAMP"/>
    <property type="match status" value="1"/>
</dbReference>
<evidence type="ECO:0000256" key="10">
    <source>
        <dbReference type="ARBA" id="ARBA00022840"/>
    </source>
</evidence>
<dbReference type="Gene3D" id="6.10.340.10">
    <property type="match status" value="1"/>
</dbReference>
<dbReference type="CDD" id="cd00075">
    <property type="entry name" value="HATPase"/>
    <property type="match status" value="1"/>
</dbReference>
<dbReference type="EMBL" id="JAGGDJ010000004">
    <property type="protein sequence ID" value="MBO7744563.1"/>
    <property type="molecule type" value="Genomic_DNA"/>
</dbReference>
<evidence type="ECO:0000256" key="1">
    <source>
        <dbReference type="ARBA" id="ARBA00000085"/>
    </source>
</evidence>
<dbReference type="SMART" id="SM00387">
    <property type="entry name" value="HATPase_c"/>
    <property type="match status" value="1"/>
</dbReference>
<dbReference type="PRINTS" id="PR00344">
    <property type="entry name" value="BCTRLSENSOR"/>
</dbReference>
<keyword evidence="21" id="KW-1185">Reference proteome</keyword>
<dbReference type="PROSITE" id="PS50885">
    <property type="entry name" value="HAMP"/>
    <property type="match status" value="1"/>
</dbReference>
<dbReference type="InterPro" id="IPR003661">
    <property type="entry name" value="HisK_dim/P_dom"/>
</dbReference>
<dbReference type="SMART" id="SM00388">
    <property type="entry name" value="HisKA"/>
    <property type="match status" value="1"/>
</dbReference>
<evidence type="ECO:0000256" key="15">
    <source>
        <dbReference type="ARBA" id="ARBA00037219"/>
    </source>
</evidence>
<dbReference type="SUPFAM" id="SSF55874">
    <property type="entry name" value="ATPase domain of HSP90 chaperone/DNA topoisomerase II/histidine kinase"/>
    <property type="match status" value="1"/>
</dbReference>